<evidence type="ECO:0000313" key="2">
    <source>
        <dbReference type="EMBL" id="ERK56026.1"/>
    </source>
</evidence>
<accession>U2QHS8</accession>
<reference evidence="2 3" key="1">
    <citation type="submission" date="2013-08" db="EMBL/GenBank/DDBJ databases">
        <authorList>
            <person name="Weinstock G."/>
            <person name="Sodergren E."/>
            <person name="Wylie T."/>
            <person name="Fulton L."/>
            <person name="Fulton R."/>
            <person name="Fronick C."/>
            <person name="O'Laughlin M."/>
            <person name="Godfrey J."/>
            <person name="Miner T."/>
            <person name="Herter B."/>
            <person name="Appelbaum E."/>
            <person name="Cordes M."/>
            <person name="Lek S."/>
            <person name="Wollam A."/>
            <person name="Pepin K.H."/>
            <person name="Palsikar V.B."/>
            <person name="Mitreva M."/>
            <person name="Wilson R.K."/>
        </authorList>
    </citation>
    <scope>NUCLEOTIDE SEQUENCE [LARGE SCALE GENOMIC DNA]</scope>
    <source>
        <strain evidence="2 3">ATCC 700627</strain>
    </source>
</reference>
<dbReference type="RefSeq" id="WP_021753228.1">
    <property type="nucleotide sequence ID" value="NZ_KI271853.1"/>
</dbReference>
<evidence type="ECO:0000256" key="1">
    <source>
        <dbReference type="ARBA" id="ARBA00005564"/>
    </source>
</evidence>
<dbReference type="InterPro" id="IPR019405">
    <property type="entry name" value="Lactonase_7-beta_prop"/>
</dbReference>
<dbReference type="Pfam" id="PF10282">
    <property type="entry name" value="Lactonase"/>
    <property type="match status" value="1"/>
</dbReference>
<dbReference type="EMBL" id="AWVP01000104">
    <property type="protein sequence ID" value="ERK56026.1"/>
    <property type="molecule type" value="Genomic_DNA"/>
</dbReference>
<protein>
    <recommendedName>
        <fullName evidence="4">6-phosphogluconolactonase</fullName>
    </recommendedName>
</protein>
<evidence type="ECO:0008006" key="4">
    <source>
        <dbReference type="Google" id="ProtNLM"/>
    </source>
</evidence>
<name>U2QHS8_9BACL</name>
<sequence length="337" mass="37712">MPKAYIGTYTKKESQGIYKVELDLQGKVKNIESAAKIENPTYLDFSTDKQYLYSVSKKDKNGAVTSFKILPDGILEELTAVEKEGNPPCYVEISRDNKYLLSANYHTGTIDSYSVVDGKLSSLLSTDIHFGSSIHPRQEKPHVHFSGFTPDNKYVFSCDLGTDEITTYTLEHGILSKRYTTYVKNGSGPRHIIFDNTLTHAFVITELTSEVIVFDYDDGKLSNPTYYATLPANFFKENKGSAIKISNNNRFIYVSNRGQDSIVVFRNNNGSLTHIQTISTYGQNPRDFNLSEDNHLAIATNETSGTITTYTVNTITGKLTAVDKEFPVPEAVCVKFY</sequence>
<dbReference type="InterPro" id="IPR011048">
    <property type="entry name" value="Haem_d1_sf"/>
</dbReference>
<dbReference type="PANTHER" id="PTHR30344">
    <property type="entry name" value="6-PHOSPHOGLUCONOLACTONASE-RELATED"/>
    <property type="match status" value="1"/>
</dbReference>
<dbReference type="Gene3D" id="2.130.10.10">
    <property type="entry name" value="YVTN repeat-like/Quinoprotein amine dehydrogenase"/>
    <property type="match status" value="1"/>
</dbReference>
<dbReference type="Proteomes" id="UP000016637">
    <property type="component" value="Unassembled WGS sequence"/>
</dbReference>
<dbReference type="GO" id="GO:0017057">
    <property type="term" value="F:6-phosphogluconolactonase activity"/>
    <property type="evidence" value="ECO:0007669"/>
    <property type="project" value="TreeGrafter"/>
</dbReference>
<proteinExistence type="inferred from homology"/>
<dbReference type="InterPro" id="IPR015943">
    <property type="entry name" value="WD40/YVTN_repeat-like_dom_sf"/>
</dbReference>
<organism evidence="2 3">
    <name type="scientific">Gemella bergeri ATCC 700627</name>
    <dbReference type="NCBI Taxonomy" id="1321820"/>
    <lineage>
        <taxon>Bacteria</taxon>
        <taxon>Bacillati</taxon>
        <taxon>Bacillota</taxon>
        <taxon>Bacilli</taxon>
        <taxon>Bacillales</taxon>
        <taxon>Gemellaceae</taxon>
        <taxon>Gemella</taxon>
    </lineage>
</organism>
<dbReference type="PATRIC" id="fig|1321820.3.peg.1488"/>
<dbReference type="InterPro" id="IPR050282">
    <property type="entry name" value="Cycloisomerase_2"/>
</dbReference>
<dbReference type="GO" id="GO:0005829">
    <property type="term" value="C:cytosol"/>
    <property type="evidence" value="ECO:0007669"/>
    <property type="project" value="TreeGrafter"/>
</dbReference>
<evidence type="ECO:0000313" key="3">
    <source>
        <dbReference type="Proteomes" id="UP000016637"/>
    </source>
</evidence>
<dbReference type="PANTHER" id="PTHR30344:SF1">
    <property type="entry name" value="6-PHOSPHOGLUCONOLACTONASE"/>
    <property type="match status" value="1"/>
</dbReference>
<comment type="similarity">
    <text evidence="1">Belongs to the cycloisomerase 2 family.</text>
</comment>
<dbReference type="AlphaFoldDB" id="U2QHS8"/>
<comment type="caution">
    <text evidence="2">The sequence shown here is derived from an EMBL/GenBank/DDBJ whole genome shotgun (WGS) entry which is preliminary data.</text>
</comment>
<dbReference type="eggNOG" id="COG2706">
    <property type="taxonomic scope" value="Bacteria"/>
</dbReference>
<dbReference type="SUPFAM" id="SSF51004">
    <property type="entry name" value="C-terminal (heme d1) domain of cytochrome cd1-nitrite reductase"/>
    <property type="match status" value="1"/>
</dbReference>
<keyword evidence="3" id="KW-1185">Reference proteome</keyword>
<dbReference type="HOGENOM" id="CLU_038716_3_0_9"/>
<gene>
    <name evidence="2" type="ORF">HMPREF1983_01563</name>
</gene>